<evidence type="ECO:0000256" key="2">
    <source>
        <dbReference type="ARBA" id="ARBA00022806"/>
    </source>
</evidence>
<dbReference type="GO" id="GO:0005524">
    <property type="term" value="F:ATP binding"/>
    <property type="evidence" value="ECO:0007669"/>
    <property type="project" value="InterPro"/>
</dbReference>
<dbReference type="InterPro" id="IPR001650">
    <property type="entry name" value="Helicase_C-like"/>
</dbReference>
<dbReference type="Pfam" id="PF12137">
    <property type="entry name" value="RapA_C"/>
    <property type="match status" value="1"/>
</dbReference>
<dbReference type="Pfam" id="PF18339">
    <property type="entry name" value="Tudor_1_RapA"/>
    <property type="match status" value="1"/>
</dbReference>
<evidence type="ECO:0000256" key="4">
    <source>
        <dbReference type="ARBA" id="ARBA00023125"/>
    </source>
</evidence>
<dbReference type="OrthoDB" id="9814088at2"/>
<dbReference type="Gene3D" id="6.10.140.1500">
    <property type="match status" value="1"/>
</dbReference>
<dbReference type="InterPro" id="IPR040766">
    <property type="entry name" value="Tudor_2_RapA"/>
</dbReference>
<dbReference type="CDD" id="cd18793">
    <property type="entry name" value="SF2_C_SNF"/>
    <property type="match status" value="1"/>
</dbReference>
<dbReference type="Pfam" id="PF00271">
    <property type="entry name" value="Helicase_C"/>
    <property type="match status" value="1"/>
</dbReference>
<dbReference type="GO" id="GO:0016817">
    <property type="term" value="F:hydrolase activity, acting on acid anhydrides"/>
    <property type="evidence" value="ECO:0007669"/>
    <property type="project" value="InterPro"/>
</dbReference>
<keyword evidence="2" id="KW-0547">Nucleotide-binding</keyword>
<evidence type="ECO:0000256" key="1">
    <source>
        <dbReference type="ARBA" id="ARBA00022801"/>
    </source>
</evidence>
<dbReference type="GO" id="GO:0004386">
    <property type="term" value="F:helicase activity"/>
    <property type="evidence" value="ECO:0007669"/>
    <property type="project" value="UniProtKB-KW"/>
</dbReference>
<dbReference type="PANTHER" id="PTHR45766:SF6">
    <property type="entry name" value="SWI_SNF-RELATED MATRIX-ASSOCIATED ACTIN-DEPENDENT REGULATOR OF CHROMATIN SUBFAMILY A-LIKE PROTEIN 1"/>
    <property type="match status" value="1"/>
</dbReference>
<dbReference type="Gene3D" id="2.30.30.930">
    <property type="match status" value="1"/>
</dbReference>
<dbReference type="Gene3D" id="3.40.50.10810">
    <property type="entry name" value="Tandem AAA-ATPase domain"/>
    <property type="match status" value="1"/>
</dbReference>
<evidence type="ECO:0000313" key="9">
    <source>
        <dbReference type="EMBL" id="TGG95751.1"/>
    </source>
</evidence>
<dbReference type="RefSeq" id="WP_135481677.1">
    <property type="nucleotide sequence ID" value="NZ_SRMF01000001.1"/>
</dbReference>
<dbReference type="InterPro" id="IPR038718">
    <property type="entry name" value="SNF2-like_sf"/>
</dbReference>
<dbReference type="InterPro" id="IPR000330">
    <property type="entry name" value="SNF2_N"/>
</dbReference>
<dbReference type="NCBIfam" id="NF003426">
    <property type="entry name" value="PRK04914.1"/>
    <property type="match status" value="1"/>
</dbReference>
<keyword evidence="3" id="KW-0805">Transcription regulation</keyword>
<dbReference type="InterPro" id="IPR027417">
    <property type="entry name" value="P-loop_NTPase"/>
</dbReference>
<proteinExistence type="predicted"/>
<dbReference type="InterPro" id="IPR022737">
    <property type="entry name" value="RapA_C"/>
</dbReference>
<feature type="domain" description="Helicase C-terminal" evidence="8">
    <location>
        <begin position="474"/>
        <end position="623"/>
    </location>
</feature>
<dbReference type="InterPro" id="IPR049730">
    <property type="entry name" value="SNF2/RAD54-like_C"/>
</dbReference>
<dbReference type="InterPro" id="IPR014001">
    <property type="entry name" value="Helicase_ATP-bd"/>
</dbReference>
<sequence length="963" mass="108199">MSFKAGQRWFSQTEPELGLGLVEAVEKHRIAVSFPATGDSRVYAQDRSPLQRHLVKPGQPLYTTDGDELIVEAVEEREGILYYQVSGPDGTPEMLPEMLLAPELRLDSADRRLLSGQVNQLSWYLLRRRLREQYAHYQQQPARGLLGGRLHLNPHQYHVAAQATRAGLPRAMLSDEVGLGKTIEAGLILWHCQASGLAERLLVTVPDHLLHQWLVEMIRKFDLPLSIFDDSRLEAALMEDPDNNPFGSAQWVLVPHSLWTRPAAAALALEAGWDCLVVDEAHHLHPDPEDPEAAAASQAVWQLAEQTPGVLLLTATPEQDGARAHFERLHLLDPQRFTDYESFQATTDQLVQLSSDLRPFMTLEDGKRPDTEALRDWCQDPESERLLTAVSAAATDTEYESALEALVSHLIDTRGIGRLQFRNSRERIRGFPERELSVHTLEAPADYPLHHPWPERAQPDQVRTDPRTLWLLNWLQSADAAAEKALVICHDLETAEALELHLRLSGGIACALFHEDMDLVERDRAAAWFAEPNTGAQVLVCSEIGSEGRNFQFAHHLICFDLPPHPDLLEQRIGRLDRLGQTEVVQIHVPVLAGSRQQQWLRWYHEGLNAFTHTCDIGGEVLATLISEQAIDLGQDRPLPHAEPTSVNLTLVEWPQGAAFEALLATTAERASAARQRAREGRHRLLEWQSFRRQAAEDLVEQIAHFETSHSPESIVLELLELLGIECDDAGHGLFEVRPGERVIPDSLPEMLDSGCLLTFRRSVAVARDDVRFITWEHPLIRFLLDTLDQTGLGSAGVTLIRVPSLPPGSLYLEATWRPLMQHRAALIASQFLPESLFRCVVDQRSQDVSQAFAAIDLRDLEQRLDKPTLLAIIRQQEDRVEALVEAARTLARPQLDQLRTEAREQAMQHFTHELGRLDTLSAQTGQADRHARNQLTTRQAAVLEAIDQAELHLDSLRLIVSS</sequence>
<dbReference type="SMART" id="SM00487">
    <property type="entry name" value="DEXDc"/>
    <property type="match status" value="1"/>
</dbReference>
<dbReference type="AlphaFoldDB" id="A0A4Z0WJV6"/>
<gene>
    <name evidence="9" type="primary">rapA</name>
    <name evidence="9" type="ORF">E4656_04905</name>
</gene>
<dbReference type="PANTHER" id="PTHR45766">
    <property type="entry name" value="DNA ANNEALING HELICASE AND ENDONUCLEASE ZRANB3 FAMILY MEMBER"/>
    <property type="match status" value="1"/>
</dbReference>
<evidence type="ECO:0000256" key="5">
    <source>
        <dbReference type="ARBA" id="ARBA00023159"/>
    </source>
</evidence>
<evidence type="ECO:0000313" key="10">
    <source>
        <dbReference type="Proteomes" id="UP000297475"/>
    </source>
</evidence>
<dbReference type="PROSITE" id="PS51194">
    <property type="entry name" value="HELICASE_CTER"/>
    <property type="match status" value="1"/>
</dbReference>
<keyword evidence="6" id="KW-0804">Transcription</keyword>
<evidence type="ECO:0000259" key="7">
    <source>
        <dbReference type="PROSITE" id="PS51192"/>
    </source>
</evidence>
<name>A0A4Z0WJV6_9GAMM</name>
<dbReference type="InterPro" id="IPR040765">
    <property type="entry name" value="Tudor_1_RapA"/>
</dbReference>
<feature type="domain" description="Helicase ATP-binding" evidence="7">
    <location>
        <begin position="162"/>
        <end position="335"/>
    </location>
</feature>
<dbReference type="PROSITE" id="PS51192">
    <property type="entry name" value="HELICASE_ATP_BIND_1"/>
    <property type="match status" value="1"/>
</dbReference>
<evidence type="ECO:0000256" key="3">
    <source>
        <dbReference type="ARBA" id="ARBA00023015"/>
    </source>
</evidence>
<keyword evidence="2" id="KW-0067">ATP-binding</keyword>
<dbReference type="Gene3D" id="2.30.30.140">
    <property type="match status" value="1"/>
</dbReference>
<keyword evidence="2" id="KW-0347">Helicase</keyword>
<dbReference type="Gene3D" id="3.40.50.300">
    <property type="entry name" value="P-loop containing nucleotide triphosphate hydrolases"/>
    <property type="match status" value="1"/>
</dbReference>
<evidence type="ECO:0000256" key="6">
    <source>
        <dbReference type="ARBA" id="ARBA00023163"/>
    </source>
</evidence>
<dbReference type="Pfam" id="PF00176">
    <property type="entry name" value="SNF2-rel_dom"/>
    <property type="match status" value="1"/>
</dbReference>
<keyword evidence="4" id="KW-0238">DNA-binding</keyword>
<dbReference type="SMART" id="SM00490">
    <property type="entry name" value="HELICc"/>
    <property type="match status" value="1"/>
</dbReference>
<dbReference type="EMBL" id="SRMF01000001">
    <property type="protein sequence ID" value="TGG95751.1"/>
    <property type="molecule type" value="Genomic_DNA"/>
</dbReference>
<dbReference type="Gene3D" id="3.30.360.80">
    <property type="match status" value="1"/>
</dbReference>
<organism evidence="9 10">
    <name type="scientific">Natronospirillum operosum</name>
    <dbReference type="NCBI Taxonomy" id="2759953"/>
    <lineage>
        <taxon>Bacteria</taxon>
        <taxon>Pseudomonadati</taxon>
        <taxon>Pseudomonadota</taxon>
        <taxon>Gammaproteobacteria</taxon>
        <taxon>Oceanospirillales</taxon>
        <taxon>Natronospirillaceae</taxon>
        <taxon>Natronospirillum</taxon>
    </lineage>
</organism>
<keyword evidence="10" id="KW-1185">Reference proteome</keyword>
<dbReference type="Pfam" id="PF18337">
    <property type="entry name" value="Tudor_RapA"/>
    <property type="match status" value="1"/>
</dbReference>
<keyword evidence="5" id="KW-0010">Activator</keyword>
<dbReference type="Proteomes" id="UP000297475">
    <property type="component" value="Unassembled WGS sequence"/>
</dbReference>
<dbReference type="GO" id="GO:0003677">
    <property type="term" value="F:DNA binding"/>
    <property type="evidence" value="ECO:0007669"/>
    <property type="project" value="UniProtKB-KW"/>
</dbReference>
<keyword evidence="1" id="KW-0378">Hydrolase</keyword>
<accession>A0A4Z0WJV6</accession>
<evidence type="ECO:0000259" key="8">
    <source>
        <dbReference type="PROSITE" id="PS51194"/>
    </source>
</evidence>
<protein>
    <submittedName>
        <fullName evidence="9">RNA polymerase-associated protein RapA</fullName>
    </submittedName>
</protein>
<dbReference type="SUPFAM" id="SSF52540">
    <property type="entry name" value="P-loop containing nucleoside triphosphate hydrolases"/>
    <property type="match status" value="2"/>
</dbReference>
<comment type="caution">
    <text evidence="9">The sequence shown here is derived from an EMBL/GenBank/DDBJ whole genome shotgun (WGS) entry which is preliminary data.</text>
</comment>
<reference evidence="9 10" key="1">
    <citation type="submission" date="2019-04" db="EMBL/GenBank/DDBJ databases">
        <title>Natronospirillum operosus gen. nov., sp. nov., a haloalkaliphilic satellite isolated from decaying biomass of laboratory culture of cyanobacterium Geitlerinema sp. and proposal of Natronospirillaceae fam. nov. and Saccharospirillaceae fam. nov.</title>
        <authorList>
            <person name="Kevbrin V."/>
            <person name="Boltyanskaya Y."/>
            <person name="Koziaeva V."/>
            <person name="Grouzdev D.S."/>
            <person name="Park M."/>
            <person name="Cho J."/>
        </authorList>
    </citation>
    <scope>NUCLEOTIDE SEQUENCE [LARGE SCALE GENOMIC DNA]</scope>
    <source>
        <strain evidence="9 10">G-116</strain>
    </source>
</reference>